<keyword evidence="5 8" id="KW-1133">Transmembrane helix</keyword>
<dbReference type="PIRSF" id="PIRSF006060">
    <property type="entry name" value="AA_transporter"/>
    <property type="match status" value="1"/>
</dbReference>
<name>A0ABY9W028_9ACTN</name>
<organism evidence="10 11">
    <name type="scientific">Streptomyces durocortorensis</name>
    <dbReference type="NCBI Taxonomy" id="2811104"/>
    <lineage>
        <taxon>Bacteria</taxon>
        <taxon>Bacillati</taxon>
        <taxon>Actinomycetota</taxon>
        <taxon>Actinomycetes</taxon>
        <taxon>Kitasatosporales</taxon>
        <taxon>Streptomycetaceae</taxon>
        <taxon>Streptomyces</taxon>
    </lineage>
</organism>
<sequence>MAAPAATRAPHPPQHPPAEHRLKPHLASRHLTMLALGGVIGAGLFVGSGQGLALAGPAVLVSYLLAALIALAIMRMLGELAAALPVSGSFSVYADKALGPWAGFTTGWLYWWITAIAIAVEAVAAAGIVHQWIPALPSWTAALLFMALFTALNTLSVKMFGEAEFWFASLKVAAIIAFIALGVAALAGWLPGTPSPGTAHLTGHGGFAPHGVTGIFAALLAVIFAFGGMEVIAMAAAESANPSLAVSRAVRSAIWRIALFYIGSVAVLAALLPWTSARPGHSPYPQALERLGIPAAGTVTEAVVLIALLSALNANLYGTSRMLHSLALRDDAPAALAPVSPKGSPRRAVVASAAIGFLCIPLEAARPGGVLPVLAEAMGGAMLFMWLTVAVSHLVLRRRLERTQPDLLVLRTPGFPGVTIAVIAVLVAVIAAMAFDPSARGQILASALLACVLAGVGRLRRRG</sequence>
<dbReference type="Pfam" id="PF00324">
    <property type="entry name" value="AA_permease"/>
    <property type="match status" value="1"/>
</dbReference>
<feature type="transmembrane region" description="Helical" evidence="8">
    <location>
        <begin position="31"/>
        <end position="48"/>
    </location>
</feature>
<dbReference type="InterPro" id="IPR004840">
    <property type="entry name" value="Amino_acid_permease_CS"/>
</dbReference>
<feature type="transmembrane region" description="Helical" evidence="8">
    <location>
        <begin position="139"/>
        <end position="160"/>
    </location>
</feature>
<feature type="region of interest" description="Disordered" evidence="7">
    <location>
        <begin position="1"/>
        <end position="20"/>
    </location>
</feature>
<evidence type="ECO:0000313" key="10">
    <source>
        <dbReference type="EMBL" id="WNF28401.1"/>
    </source>
</evidence>
<evidence type="ECO:0000259" key="9">
    <source>
        <dbReference type="Pfam" id="PF00324"/>
    </source>
</evidence>
<keyword evidence="2" id="KW-0813">Transport</keyword>
<dbReference type="PANTHER" id="PTHR43495:SF5">
    <property type="entry name" value="GAMMA-AMINOBUTYRIC ACID PERMEASE"/>
    <property type="match status" value="1"/>
</dbReference>
<dbReference type="Gene3D" id="1.20.1740.10">
    <property type="entry name" value="Amino acid/polyamine transporter I"/>
    <property type="match status" value="1"/>
</dbReference>
<keyword evidence="6 8" id="KW-0472">Membrane</keyword>
<dbReference type="PROSITE" id="PS00218">
    <property type="entry name" value="AMINO_ACID_PERMEASE_1"/>
    <property type="match status" value="1"/>
</dbReference>
<gene>
    <name evidence="10" type="ORF">RI138_16985</name>
</gene>
<feature type="transmembrane region" description="Helical" evidence="8">
    <location>
        <begin position="348"/>
        <end position="365"/>
    </location>
</feature>
<feature type="transmembrane region" description="Helical" evidence="8">
    <location>
        <begin position="253"/>
        <end position="272"/>
    </location>
</feature>
<evidence type="ECO:0000256" key="6">
    <source>
        <dbReference type="ARBA" id="ARBA00023136"/>
    </source>
</evidence>
<evidence type="ECO:0000256" key="4">
    <source>
        <dbReference type="ARBA" id="ARBA00022970"/>
    </source>
</evidence>
<feature type="transmembrane region" description="Helical" evidence="8">
    <location>
        <begin position="211"/>
        <end position="232"/>
    </location>
</feature>
<accession>A0ABY9W028</accession>
<feature type="domain" description="Amino acid permease/ SLC12A" evidence="9">
    <location>
        <begin position="30"/>
        <end position="440"/>
    </location>
</feature>
<evidence type="ECO:0000256" key="8">
    <source>
        <dbReference type="SAM" id="Phobius"/>
    </source>
</evidence>
<feature type="transmembrane region" description="Helical" evidence="8">
    <location>
        <begin position="109"/>
        <end position="133"/>
    </location>
</feature>
<protein>
    <submittedName>
        <fullName evidence="10">Amino acid permease</fullName>
    </submittedName>
</protein>
<feature type="transmembrane region" description="Helical" evidence="8">
    <location>
        <begin position="377"/>
        <end position="396"/>
    </location>
</feature>
<dbReference type="InterPro" id="IPR004841">
    <property type="entry name" value="AA-permease/SLC12A_dom"/>
</dbReference>
<dbReference type="EMBL" id="CP134500">
    <property type="protein sequence ID" value="WNF28401.1"/>
    <property type="molecule type" value="Genomic_DNA"/>
</dbReference>
<keyword evidence="4" id="KW-0029">Amino-acid transport</keyword>
<reference evidence="10 11" key="1">
    <citation type="submission" date="2023-09" db="EMBL/GenBank/DDBJ databases">
        <title>Genome completion map analysis of the actinomycetes C11-1.</title>
        <authorList>
            <person name="Qin P."/>
            <person name="Guan P."/>
        </authorList>
    </citation>
    <scope>NUCLEOTIDE SEQUENCE [LARGE SCALE GENOMIC DNA]</scope>
    <source>
        <strain evidence="10 11">C11-1</strain>
    </source>
</reference>
<proteinExistence type="predicted"/>
<evidence type="ECO:0000256" key="1">
    <source>
        <dbReference type="ARBA" id="ARBA00004141"/>
    </source>
</evidence>
<keyword evidence="3 8" id="KW-0812">Transmembrane</keyword>
<feature type="transmembrane region" description="Helical" evidence="8">
    <location>
        <begin position="441"/>
        <end position="459"/>
    </location>
</feature>
<feature type="transmembrane region" description="Helical" evidence="8">
    <location>
        <begin position="54"/>
        <end position="74"/>
    </location>
</feature>
<feature type="transmembrane region" description="Helical" evidence="8">
    <location>
        <begin position="292"/>
        <end position="312"/>
    </location>
</feature>
<evidence type="ECO:0000256" key="3">
    <source>
        <dbReference type="ARBA" id="ARBA00022692"/>
    </source>
</evidence>
<keyword evidence="11" id="KW-1185">Reference proteome</keyword>
<evidence type="ECO:0000256" key="5">
    <source>
        <dbReference type="ARBA" id="ARBA00022989"/>
    </source>
</evidence>
<feature type="transmembrane region" description="Helical" evidence="8">
    <location>
        <begin position="408"/>
        <end position="435"/>
    </location>
</feature>
<dbReference type="Proteomes" id="UP001303236">
    <property type="component" value="Chromosome"/>
</dbReference>
<evidence type="ECO:0000313" key="11">
    <source>
        <dbReference type="Proteomes" id="UP001303236"/>
    </source>
</evidence>
<evidence type="ECO:0000256" key="7">
    <source>
        <dbReference type="SAM" id="MobiDB-lite"/>
    </source>
</evidence>
<comment type="subcellular location">
    <subcellularLocation>
        <location evidence="1">Membrane</location>
        <topology evidence="1">Multi-pass membrane protein</topology>
    </subcellularLocation>
</comment>
<dbReference type="PANTHER" id="PTHR43495">
    <property type="entry name" value="GABA PERMEASE"/>
    <property type="match status" value="1"/>
</dbReference>
<evidence type="ECO:0000256" key="2">
    <source>
        <dbReference type="ARBA" id="ARBA00022448"/>
    </source>
</evidence>
<feature type="transmembrane region" description="Helical" evidence="8">
    <location>
        <begin position="172"/>
        <end position="191"/>
    </location>
</feature>